<dbReference type="AlphaFoldDB" id="A0AAI8YYI6"/>
<evidence type="ECO:0000313" key="2">
    <source>
        <dbReference type="Proteomes" id="UP001296104"/>
    </source>
</evidence>
<dbReference type="EMBL" id="CAVMBE010000023">
    <property type="protein sequence ID" value="CAK4007396.1"/>
    <property type="molecule type" value="Genomic_DNA"/>
</dbReference>
<evidence type="ECO:0000313" key="1">
    <source>
        <dbReference type="EMBL" id="CAK4007396.1"/>
    </source>
</evidence>
<reference evidence="1" key="1">
    <citation type="submission" date="2023-11" db="EMBL/GenBank/DDBJ databases">
        <authorList>
            <person name="Alioto T."/>
            <person name="Alioto T."/>
            <person name="Gomez Garrido J."/>
        </authorList>
    </citation>
    <scope>NUCLEOTIDE SEQUENCE</scope>
</reference>
<name>A0AAI8YYI6_9PEZI</name>
<keyword evidence="2" id="KW-1185">Reference proteome</keyword>
<organism evidence="1 2">
    <name type="scientific">Lecanosticta acicola</name>
    <dbReference type="NCBI Taxonomy" id="111012"/>
    <lineage>
        <taxon>Eukaryota</taxon>
        <taxon>Fungi</taxon>
        <taxon>Dikarya</taxon>
        <taxon>Ascomycota</taxon>
        <taxon>Pezizomycotina</taxon>
        <taxon>Dothideomycetes</taxon>
        <taxon>Dothideomycetidae</taxon>
        <taxon>Mycosphaerellales</taxon>
        <taxon>Mycosphaerellaceae</taxon>
        <taxon>Lecanosticta</taxon>
    </lineage>
</organism>
<sequence>MVSRLVCVAYCMADVLSLARCYGCEDRIASKLTQIFTAKPLVWVLIGLGSHPKHSRSYLELGRTLKCNRLYLTALRRWQHRCRGGFDPVQEYAVIADISEEEAKTQIDKMDTWGNETVEEVKRRLRNLALAEVPNVEGHECEKKTILTSFINAISCCRPRTTKKKHQTELFARSIYAGFTQHISAQAME</sequence>
<dbReference type="Proteomes" id="UP001296104">
    <property type="component" value="Unassembled WGS sequence"/>
</dbReference>
<comment type="caution">
    <text evidence="1">The sequence shown here is derived from an EMBL/GenBank/DDBJ whole genome shotgun (WGS) entry which is preliminary data.</text>
</comment>
<proteinExistence type="predicted"/>
<protein>
    <submittedName>
        <fullName evidence="1">Uncharacterized protein</fullName>
    </submittedName>
</protein>
<accession>A0AAI8YYI6</accession>
<gene>
    <name evidence="1" type="ORF">LECACI_7A004338</name>
</gene>